<dbReference type="RefSeq" id="WP_202819615.1">
    <property type="nucleotide sequence ID" value="NZ_MT162140.1"/>
</dbReference>
<organism evidence="1">
    <name type="scientific">Escherichia coli</name>
    <dbReference type="NCBI Taxonomy" id="562"/>
    <lineage>
        <taxon>Bacteria</taxon>
        <taxon>Pseudomonadati</taxon>
        <taxon>Pseudomonadota</taxon>
        <taxon>Gammaproteobacteria</taxon>
        <taxon>Enterobacterales</taxon>
        <taxon>Enterobacteriaceae</taxon>
        <taxon>Escherichia</taxon>
    </lineage>
</organism>
<geneLocation type="plasmid" evidence="1">
    <name>pCE1537-B</name>
</geneLocation>
<reference evidence="1" key="1">
    <citation type="submission" date="2020-03" db="EMBL/GenBank/DDBJ databases">
        <title>Comparative analysis of multidrug resistant Escherichia coli ST216 isolates from silver gulls in Australia.</title>
        <authorList>
            <person name="Tarabai H."/>
            <person name="Wyrsch E.R."/>
            <person name="Bitar I."/>
            <person name="Djordjevic S.P."/>
            <person name="Dolejska M."/>
        </authorList>
    </citation>
    <scope>NUCLEOTIDE SEQUENCE</scope>
    <source>
        <strain evidence="1">CE1537</strain>
        <plasmid evidence="1">pCE1537-B</plasmid>
    </source>
</reference>
<proteinExistence type="predicted"/>
<keyword evidence="1" id="KW-0614">Plasmid</keyword>
<evidence type="ECO:0000313" key="1">
    <source>
        <dbReference type="EMBL" id="QQM12347.1"/>
    </source>
</evidence>
<dbReference type="AlphaFoldDB" id="A0A7T7K6P0"/>
<dbReference type="EMBL" id="MT162140">
    <property type="protein sequence ID" value="QQM12347.1"/>
    <property type="molecule type" value="Genomic_DNA"/>
</dbReference>
<sequence length="97" mass="11078">MSNFNFLTDISPELAQFGKSAELYCHDDKQVALVKLRCFTEVVVGEIYSRLSLTPPVRDDLYNRLRSYEFKDVVSDKGIWAKLDVLTCSPLISTPRC</sequence>
<accession>A0A7T7K6P0</accession>
<protein>
    <submittedName>
        <fullName evidence="1">AAA family ATPase</fullName>
    </submittedName>
</protein>
<name>A0A7T7K6P0_ECOLX</name>